<comment type="caution">
    <text evidence="2">The sequence shown here is derived from an EMBL/GenBank/DDBJ whole genome shotgun (WGS) entry which is preliminary data.</text>
</comment>
<evidence type="ECO:0000313" key="3">
    <source>
        <dbReference type="Proteomes" id="UP000049077"/>
    </source>
</evidence>
<keyword evidence="3" id="KW-1185">Reference proteome</keyword>
<reference evidence="2 3" key="1">
    <citation type="submission" date="2014-06" db="EMBL/GenBank/DDBJ databases">
        <authorList>
            <person name="Le Roux F."/>
        </authorList>
    </citation>
    <scope>NUCLEOTIDE SEQUENCE [LARGE SCALE GENOMIC DNA]</scope>
    <source>
        <strain evidence="2 3">J5-4</strain>
    </source>
</reference>
<dbReference type="Proteomes" id="UP000049077">
    <property type="component" value="Unassembled WGS sequence"/>
</dbReference>
<dbReference type="InterPro" id="IPR038729">
    <property type="entry name" value="Rad50/SbcC_AAA"/>
</dbReference>
<evidence type="ECO:0000313" key="2">
    <source>
        <dbReference type="EMBL" id="CDT07877.1"/>
    </source>
</evidence>
<dbReference type="EMBL" id="CCJX01000055">
    <property type="protein sequence ID" value="CDT07877.1"/>
    <property type="molecule type" value="Genomic_DNA"/>
</dbReference>
<proteinExistence type="predicted"/>
<dbReference type="RefSeq" id="WP_048658380.1">
    <property type="nucleotide sequence ID" value="NZ_CAWMAN010000026.1"/>
</dbReference>
<name>A0ABP1WUG1_9VIBR</name>
<dbReference type="InterPro" id="IPR027417">
    <property type="entry name" value="P-loop_NTPase"/>
</dbReference>
<evidence type="ECO:0000259" key="1">
    <source>
        <dbReference type="Pfam" id="PF13476"/>
    </source>
</evidence>
<feature type="domain" description="Rad50/SbcC-type AAA" evidence="1">
    <location>
        <begin position="15"/>
        <end position="244"/>
    </location>
</feature>
<gene>
    <name evidence="2" type="ORF">VCR4J5_1480011</name>
</gene>
<sequence length="613" mass="69977">MEIRFICFRGPNKSPAEIEFGSGLNLIYGPSNTGKSSVLDGIDFMLGRDSSLKELPEHEGYSQIFLGVEFSNSEYFTFVRSIYGGDFECFEGLHKEKPQNIDPIILRVKKHTKKINSISRFILEKVSLKDKKLKKNASNKLVSLTLRNSLDLAIINEASIQEEQSPYISSQYTKITEHKSRLKFFLTGVDDSSLLPAEVEKKALSRSAKIEVLKELIEEQLNLLDNTQPFEQLLKELKEQDEKLSTTISNERSVLDVNEECYNELINSRSNFRKKLDIHNDRNNDISEMLSRFNLLEKQYLSDISRLDNIIETGTLLDALPTDDCPTCGRKVSQESAHQECNLKISKVVLAAKSEKNKINGLHDELYKTISSLSMEKKVIFEEVSNIEKKISLIVDELNKINPELTKQRARYSDLFSKKNEVYKSIEQLEQITLLNKKKEELEQDIPHKETLKKSETERTLPTSALFKLSQSVKQLLQEWGLPNSSDIHFDKEKSDFVINGKHRISNGKGHRAITHAAASLGLMKYTDSNSLPHFGFSILDSPLLAYEEPDNDEDDLTGTDVNIKFFDSLSKWQSKQIIVFENKKSIPEKYSSGIQITEFTKNSSGRYGFFPI</sequence>
<organism evidence="2 3">
    <name type="scientific">Vibrio crassostreae</name>
    <dbReference type="NCBI Taxonomy" id="246167"/>
    <lineage>
        <taxon>Bacteria</taxon>
        <taxon>Pseudomonadati</taxon>
        <taxon>Pseudomonadota</taxon>
        <taxon>Gammaproteobacteria</taxon>
        <taxon>Vibrionales</taxon>
        <taxon>Vibrionaceae</taxon>
        <taxon>Vibrio</taxon>
    </lineage>
</organism>
<dbReference type="Gene3D" id="3.40.50.300">
    <property type="entry name" value="P-loop containing nucleotide triphosphate hydrolases"/>
    <property type="match status" value="2"/>
</dbReference>
<accession>A0ABP1WUG1</accession>
<dbReference type="SUPFAM" id="SSF52540">
    <property type="entry name" value="P-loop containing nucleoside triphosphate hydrolases"/>
    <property type="match status" value="2"/>
</dbReference>
<protein>
    <recommendedName>
        <fullName evidence="1">Rad50/SbcC-type AAA domain-containing protein</fullName>
    </recommendedName>
</protein>
<dbReference type="Pfam" id="PF13476">
    <property type="entry name" value="AAA_23"/>
    <property type="match status" value="1"/>
</dbReference>